<reference evidence="24 25" key="1">
    <citation type="submission" date="2015-01" db="EMBL/GenBank/DDBJ databases">
        <title>Complete genome of Pseudomonas batumici UCM B-321 producer of the batumin antibiotic with strong antistaphilococcal and potential anticancer activity.</title>
        <authorList>
            <person name="Klochko V.V."/>
            <person name="Zelena L.B."/>
            <person name="Elena K.A."/>
            <person name="Reva O.N."/>
        </authorList>
    </citation>
    <scope>NUCLEOTIDE SEQUENCE [LARGE SCALE GENOMIC DNA]</scope>
    <source>
        <strain evidence="24 25">UCM B-321</strain>
    </source>
</reference>
<dbReference type="InterPro" id="IPR011006">
    <property type="entry name" value="CheY-like_superfamily"/>
</dbReference>
<dbReference type="Pfam" id="PF01627">
    <property type="entry name" value="Hpt"/>
    <property type="match status" value="1"/>
</dbReference>
<evidence type="ECO:0000256" key="12">
    <source>
        <dbReference type="ARBA" id="ARBA00023012"/>
    </source>
</evidence>
<dbReference type="PROSITE" id="PS50113">
    <property type="entry name" value="PAC"/>
    <property type="match status" value="3"/>
</dbReference>
<evidence type="ECO:0000313" key="25">
    <source>
        <dbReference type="Proteomes" id="UP000031535"/>
    </source>
</evidence>
<dbReference type="SUPFAM" id="SSF47226">
    <property type="entry name" value="Histidine-containing phosphotransfer domain, HPT domain"/>
    <property type="match status" value="1"/>
</dbReference>
<keyword evidence="5 17" id="KW-0597">Phosphoprotein</keyword>
<dbReference type="Gene3D" id="1.10.287.130">
    <property type="match status" value="1"/>
</dbReference>
<dbReference type="Gene3D" id="3.30.450.20">
    <property type="entry name" value="PAS domain"/>
    <property type="match status" value="3"/>
</dbReference>
<dbReference type="InterPro" id="IPR001789">
    <property type="entry name" value="Sig_transdc_resp-reg_receiver"/>
</dbReference>
<sequence length="1442" mass="157516">MKRTRLYALNGRVTLLLALGLVATIVGCLILQNINEQRTHEALAATAERAMQSVVSRLQLYQFGLRGTRGAIITAGEESMTRETFHRFSQMRDVSKEFPGARGFGFIRRVSPQDLDEFVRRARADGVPDFSIHQFAPHEGDLYVIQYLEPNTDRSAVFGLDIASEADRAEAARKAARTGMAQITAPITLERSVGKEEQSFLILLPIYKNGIVLPTEAEREAAIVGWGYTPLVIENVLDGLVPPGEAVNLRLKDISVPGGAEQFYQTTSESGVQPTGVMTYTLERDVFGRRWQVELEALPLFVEHLHLVSPTVVFFLGVLASLLVAALAAIAGVSSQRRLQVIAEQARLALIVEGSADAIIGKTLQGVVTSWNSGAQNLLGYTAEEAVGQPLVNLIVPPELAAEELNILARIALGESITNFDTLRRRKDGRSVSVSVNVSPIRDESGRVIGVSKILRDITAQKAAEARILELNSSLEVQVATRTSELRRINLLFSSVLRSASEVSIIATDLDGMISVFNEGAEHMLGYRAEEVLGKVTPAILHVEQELIDRGAALSAEYAQVIEGFRVLAHKPEFEHSETREWTYVRKDGSHVPVSLVVTSLRDDEGQLTGYLGIAIDITQRKAAEHGLEVSLQSARVIRDQLLMAADVAELGIWTWTLADDSLQWNDRMFEFYGQPLSLRDNGLSYAHWYERVHPEDVDAVAAQLAALVDGEGVYDPIFRVLGPDGRIRFIQAGAQVERDAQGRALRVTGINRDITAQRELESHLLQAKNQADSASAAKSFFLANMSHEIRTPMNAVMGMLQLVQHTDLNARQRDYVVKAQTAAKSLLGLLNDILDYSKIEAGKLRLDPHPFELEPLMRDLAVVLAGNQGRKEVEVMFDLDSDLPGSLVGDSLRLQQVLINLAGNALKFTQQGQVVVSIRQLKRSQDSVRIRIEVCDTGIGISAEQLQRIFDGFTQAEASTTRRFGGTGLGLVICKRLVGLMGGELLVESEEGVGSRFWFDISLEMARNEPLRLSCPGVDSTMRLLVADDNSMACELLLRTVRSLGWTADTVSGGTLAVESVRKAQQRGEPYDVVLMDWRMPDMDGLSAARLISLQEQAAPPPMVIMITAYGREVLADVHHEGDAPFVGFLTKPVTPRQLADAVQRAFSNNAPLPEALPGPARPRRLAGLRLLVVEDNALNRQVADELLRGEGAQVSLAEGGLEGVSQVLSTSTPFDAVLMDIQMPDIDGMEATRRIRRHPHFALLPILAMTANASNSDREACMAAGMNDHVSKPIDLEQLVQTLRVQTGREAPQPLMMSAAQSPSTDSLIEARHSIMGRFGGNLELICTVLYSFGAELEKQLALLPEHVQDRDGPAVAAVLHAIKGSAGTVGAQALSLRAGALERELLHGDAAAVARVLEDPQWLPELKEMLVRSVEQLKATFGTGYRGESTREVASGPFS</sequence>
<dbReference type="Gene3D" id="3.30.450.350">
    <property type="entry name" value="CHASE domain"/>
    <property type="match status" value="1"/>
</dbReference>
<feature type="domain" description="PAS" evidence="20">
    <location>
        <begin position="344"/>
        <end position="415"/>
    </location>
</feature>
<accession>A0A0C2HXJ5</accession>
<keyword evidence="12" id="KW-0902">Two-component regulatory system</keyword>
<feature type="modified residue" description="Phosphohistidine" evidence="16">
    <location>
        <position position="1363"/>
    </location>
</feature>
<dbReference type="EC" id="2.7.13.3" evidence="3"/>
<dbReference type="Pfam" id="PF00072">
    <property type="entry name" value="Response_reg"/>
    <property type="match status" value="2"/>
</dbReference>
<keyword evidence="6" id="KW-0808">Transferase</keyword>
<dbReference type="GO" id="GO:0005524">
    <property type="term" value="F:ATP binding"/>
    <property type="evidence" value="ECO:0007669"/>
    <property type="project" value="UniProtKB-KW"/>
</dbReference>
<evidence type="ECO:0000256" key="5">
    <source>
        <dbReference type="ARBA" id="ARBA00022553"/>
    </source>
</evidence>
<evidence type="ECO:0000256" key="13">
    <source>
        <dbReference type="ARBA" id="ARBA00023136"/>
    </source>
</evidence>
<keyword evidence="8" id="KW-0547">Nucleotide-binding</keyword>
<keyword evidence="7" id="KW-0812">Transmembrane</keyword>
<evidence type="ECO:0000256" key="2">
    <source>
        <dbReference type="ARBA" id="ARBA00004651"/>
    </source>
</evidence>
<name>A0A0C2HXJ5_9PSED</name>
<evidence type="ECO:0000259" key="23">
    <source>
        <dbReference type="PROSITE" id="PS50894"/>
    </source>
</evidence>
<feature type="domain" description="HPt" evidence="23">
    <location>
        <begin position="1324"/>
        <end position="1423"/>
    </location>
</feature>
<dbReference type="InterPro" id="IPR036097">
    <property type="entry name" value="HisK_dim/P_sf"/>
</dbReference>
<organism evidence="24 25">
    <name type="scientific">Pseudomonas batumici</name>
    <dbReference type="NCBI Taxonomy" id="226910"/>
    <lineage>
        <taxon>Bacteria</taxon>
        <taxon>Pseudomonadati</taxon>
        <taxon>Pseudomonadota</taxon>
        <taxon>Gammaproteobacteria</taxon>
        <taxon>Pseudomonadales</taxon>
        <taxon>Pseudomonadaceae</taxon>
        <taxon>Pseudomonas</taxon>
    </lineage>
</organism>
<dbReference type="PANTHER" id="PTHR45339">
    <property type="entry name" value="HYBRID SIGNAL TRANSDUCTION HISTIDINE KINASE J"/>
    <property type="match status" value="1"/>
</dbReference>
<keyword evidence="4" id="KW-1003">Cell membrane</keyword>
<dbReference type="InterPro" id="IPR003661">
    <property type="entry name" value="HisK_dim/P_dom"/>
</dbReference>
<dbReference type="PANTHER" id="PTHR45339:SF1">
    <property type="entry name" value="HYBRID SIGNAL TRANSDUCTION HISTIDINE KINASE J"/>
    <property type="match status" value="1"/>
</dbReference>
<feature type="domain" description="Histidine kinase" evidence="18">
    <location>
        <begin position="785"/>
        <end position="1006"/>
    </location>
</feature>
<evidence type="ECO:0000256" key="7">
    <source>
        <dbReference type="ARBA" id="ARBA00022692"/>
    </source>
</evidence>
<dbReference type="SUPFAM" id="SSF52172">
    <property type="entry name" value="CheY-like"/>
    <property type="match status" value="2"/>
</dbReference>
<evidence type="ECO:0000259" key="18">
    <source>
        <dbReference type="PROSITE" id="PS50109"/>
    </source>
</evidence>
<evidence type="ECO:0000259" key="20">
    <source>
        <dbReference type="PROSITE" id="PS50112"/>
    </source>
</evidence>
<evidence type="ECO:0000256" key="4">
    <source>
        <dbReference type="ARBA" id="ARBA00022475"/>
    </source>
</evidence>
<dbReference type="PRINTS" id="PR00344">
    <property type="entry name" value="BCTRLSENSOR"/>
</dbReference>
<dbReference type="Pfam" id="PF03924">
    <property type="entry name" value="CHASE"/>
    <property type="match status" value="1"/>
</dbReference>
<dbReference type="PROSITE" id="PS50110">
    <property type="entry name" value="RESPONSE_REGULATORY"/>
    <property type="match status" value="2"/>
</dbReference>
<dbReference type="OrthoDB" id="9810730at2"/>
<comment type="subunit">
    <text evidence="14">At low DSF concentrations, interacts with RpfF.</text>
</comment>
<comment type="caution">
    <text evidence="24">The sequence shown here is derived from an EMBL/GenBank/DDBJ whole genome shotgun (WGS) entry which is preliminary data.</text>
</comment>
<dbReference type="Pfam" id="PF08447">
    <property type="entry name" value="PAS_3"/>
    <property type="match status" value="1"/>
</dbReference>
<gene>
    <name evidence="24" type="ORF">UCMB321_4549</name>
</gene>
<dbReference type="InterPro" id="IPR036641">
    <property type="entry name" value="HPT_dom_sf"/>
</dbReference>
<dbReference type="InterPro" id="IPR006189">
    <property type="entry name" value="CHASE_dom"/>
</dbReference>
<dbReference type="InterPro" id="IPR042240">
    <property type="entry name" value="CHASE_sf"/>
</dbReference>
<dbReference type="SMART" id="SM00387">
    <property type="entry name" value="HATPase_c"/>
    <property type="match status" value="1"/>
</dbReference>
<dbReference type="SUPFAM" id="SSF47384">
    <property type="entry name" value="Homodimeric domain of signal transducing histidine kinase"/>
    <property type="match status" value="1"/>
</dbReference>
<evidence type="ECO:0000256" key="3">
    <source>
        <dbReference type="ARBA" id="ARBA00012438"/>
    </source>
</evidence>
<evidence type="ECO:0000259" key="21">
    <source>
        <dbReference type="PROSITE" id="PS50113"/>
    </source>
</evidence>
<feature type="domain" description="PAC" evidence="21">
    <location>
        <begin position="715"/>
        <end position="767"/>
    </location>
</feature>
<evidence type="ECO:0000256" key="17">
    <source>
        <dbReference type="PROSITE-ProRule" id="PRU00169"/>
    </source>
</evidence>
<dbReference type="SMART" id="SM00091">
    <property type="entry name" value="PAS"/>
    <property type="match status" value="3"/>
</dbReference>
<evidence type="ECO:0000259" key="22">
    <source>
        <dbReference type="PROSITE" id="PS50839"/>
    </source>
</evidence>
<evidence type="ECO:0000256" key="11">
    <source>
        <dbReference type="ARBA" id="ARBA00022989"/>
    </source>
</evidence>
<feature type="domain" description="PAC" evidence="21">
    <location>
        <begin position="578"/>
        <end position="630"/>
    </location>
</feature>
<dbReference type="SMART" id="SM01079">
    <property type="entry name" value="CHASE"/>
    <property type="match status" value="1"/>
</dbReference>
<dbReference type="InterPro" id="IPR035965">
    <property type="entry name" value="PAS-like_dom_sf"/>
</dbReference>
<evidence type="ECO:0000313" key="24">
    <source>
        <dbReference type="EMBL" id="KIH81886.1"/>
    </source>
</evidence>
<dbReference type="CDD" id="cd00130">
    <property type="entry name" value="PAS"/>
    <property type="match status" value="3"/>
</dbReference>
<keyword evidence="25" id="KW-1185">Reference proteome</keyword>
<dbReference type="PROSITE" id="PS50112">
    <property type="entry name" value="PAS"/>
    <property type="match status" value="2"/>
</dbReference>
<dbReference type="InterPro" id="IPR013767">
    <property type="entry name" value="PAS_fold"/>
</dbReference>
<dbReference type="PROSITE" id="PS50894">
    <property type="entry name" value="HPT"/>
    <property type="match status" value="1"/>
</dbReference>
<dbReference type="Gene3D" id="2.10.70.100">
    <property type="match status" value="1"/>
</dbReference>
<dbReference type="NCBIfam" id="TIGR00229">
    <property type="entry name" value="sensory_box"/>
    <property type="match status" value="2"/>
</dbReference>
<feature type="domain" description="PAS" evidence="20">
    <location>
        <begin position="505"/>
        <end position="535"/>
    </location>
</feature>
<feature type="modified residue" description="4-aspartylphosphate" evidence="17">
    <location>
        <position position="1222"/>
    </location>
</feature>
<dbReference type="Pfam" id="PF00512">
    <property type="entry name" value="HisKA"/>
    <property type="match status" value="1"/>
</dbReference>
<dbReference type="SUPFAM" id="SSF55785">
    <property type="entry name" value="PYP-like sensor domain (PAS domain)"/>
    <property type="match status" value="3"/>
</dbReference>
<dbReference type="SUPFAM" id="SSF55874">
    <property type="entry name" value="ATPase domain of HSP90 chaperone/DNA topoisomerase II/histidine kinase"/>
    <property type="match status" value="1"/>
</dbReference>
<dbReference type="RefSeq" id="WP_040070796.1">
    <property type="nucleotide sequence ID" value="NZ_JXDG01000058.1"/>
</dbReference>
<feature type="domain" description="PAC" evidence="21">
    <location>
        <begin position="418"/>
        <end position="470"/>
    </location>
</feature>
<evidence type="ECO:0000256" key="9">
    <source>
        <dbReference type="ARBA" id="ARBA00022777"/>
    </source>
</evidence>
<dbReference type="Gene3D" id="3.30.565.10">
    <property type="entry name" value="Histidine kinase-like ATPase, C-terminal domain"/>
    <property type="match status" value="1"/>
</dbReference>
<dbReference type="CDD" id="cd00082">
    <property type="entry name" value="HisKA"/>
    <property type="match status" value="1"/>
</dbReference>
<dbReference type="FunFam" id="3.30.565.10:FF:000010">
    <property type="entry name" value="Sensor histidine kinase RcsC"/>
    <property type="match status" value="1"/>
</dbReference>
<evidence type="ECO:0000256" key="10">
    <source>
        <dbReference type="ARBA" id="ARBA00022840"/>
    </source>
</evidence>
<keyword evidence="13" id="KW-0472">Membrane</keyword>
<evidence type="ECO:0000259" key="19">
    <source>
        <dbReference type="PROSITE" id="PS50110"/>
    </source>
</evidence>
<feature type="domain" description="Response regulatory" evidence="19">
    <location>
        <begin position="1024"/>
        <end position="1148"/>
    </location>
</feature>
<dbReference type="Gene3D" id="3.40.50.2300">
    <property type="match status" value="2"/>
</dbReference>
<keyword evidence="9" id="KW-0418">Kinase</keyword>
<dbReference type="FunFam" id="1.10.287.130:FF:000002">
    <property type="entry name" value="Two-component osmosensing histidine kinase"/>
    <property type="match status" value="1"/>
</dbReference>
<keyword evidence="11" id="KW-1133">Transmembrane helix</keyword>
<dbReference type="GO" id="GO:0006355">
    <property type="term" value="P:regulation of DNA-templated transcription"/>
    <property type="evidence" value="ECO:0007669"/>
    <property type="project" value="InterPro"/>
</dbReference>
<dbReference type="STRING" id="226910.UCMB321_4549"/>
<evidence type="ECO:0000256" key="14">
    <source>
        <dbReference type="ARBA" id="ARBA00064003"/>
    </source>
</evidence>
<dbReference type="Gene3D" id="1.20.120.160">
    <property type="entry name" value="HPT domain"/>
    <property type="match status" value="1"/>
</dbReference>
<evidence type="ECO:0000256" key="6">
    <source>
        <dbReference type="ARBA" id="ARBA00022679"/>
    </source>
</evidence>
<dbReference type="SMART" id="SM00086">
    <property type="entry name" value="PAC"/>
    <property type="match status" value="3"/>
</dbReference>
<dbReference type="InterPro" id="IPR003594">
    <property type="entry name" value="HATPase_dom"/>
</dbReference>
<dbReference type="InterPro" id="IPR036890">
    <property type="entry name" value="HATPase_C_sf"/>
</dbReference>
<dbReference type="InterPro" id="IPR001610">
    <property type="entry name" value="PAC"/>
</dbReference>
<dbReference type="SMART" id="SM00448">
    <property type="entry name" value="REC"/>
    <property type="match status" value="2"/>
</dbReference>
<dbReference type="PROSITE" id="PS50839">
    <property type="entry name" value="CHASE"/>
    <property type="match status" value="1"/>
</dbReference>
<dbReference type="GO" id="GO:0000155">
    <property type="term" value="F:phosphorelay sensor kinase activity"/>
    <property type="evidence" value="ECO:0007669"/>
    <property type="project" value="InterPro"/>
</dbReference>
<dbReference type="PATRIC" id="fig|226910.6.peg.4541"/>
<feature type="domain" description="CHASE" evidence="22">
    <location>
        <begin position="76"/>
        <end position="225"/>
    </location>
</feature>
<dbReference type="InterPro" id="IPR000014">
    <property type="entry name" value="PAS"/>
</dbReference>
<proteinExistence type="predicted"/>
<dbReference type="SMART" id="SM00388">
    <property type="entry name" value="HisKA"/>
    <property type="match status" value="1"/>
</dbReference>
<dbReference type="Pfam" id="PF02518">
    <property type="entry name" value="HATPase_c"/>
    <property type="match status" value="1"/>
</dbReference>
<dbReference type="CDD" id="cd16922">
    <property type="entry name" value="HATPase_EvgS-ArcB-TorS-like"/>
    <property type="match status" value="1"/>
</dbReference>
<keyword evidence="10" id="KW-0067">ATP-binding</keyword>
<evidence type="ECO:0000256" key="1">
    <source>
        <dbReference type="ARBA" id="ARBA00000085"/>
    </source>
</evidence>
<comment type="catalytic activity">
    <reaction evidence="1">
        <text>ATP + protein L-histidine = ADP + protein N-phospho-L-histidine.</text>
        <dbReference type="EC" id="2.7.13.3"/>
    </reaction>
</comment>
<comment type="subcellular location">
    <subcellularLocation>
        <location evidence="2">Cell membrane</location>
        <topology evidence="2">Multi-pass membrane protein</topology>
    </subcellularLocation>
</comment>
<dbReference type="InterPro" id="IPR008207">
    <property type="entry name" value="Sig_transdc_His_kin_Hpt_dom"/>
</dbReference>
<dbReference type="PROSITE" id="PS51257">
    <property type="entry name" value="PROKAR_LIPOPROTEIN"/>
    <property type="match status" value="1"/>
</dbReference>
<dbReference type="Proteomes" id="UP000031535">
    <property type="component" value="Unassembled WGS sequence"/>
</dbReference>
<dbReference type="CDD" id="cd17546">
    <property type="entry name" value="REC_hyHK_CKI1_RcsC-like"/>
    <property type="match status" value="2"/>
</dbReference>
<dbReference type="InterPro" id="IPR004358">
    <property type="entry name" value="Sig_transdc_His_kin-like_C"/>
</dbReference>
<protein>
    <recommendedName>
        <fullName evidence="15">Sensory/regulatory protein RpfC</fullName>
        <ecNumber evidence="3">2.7.13.3</ecNumber>
    </recommendedName>
</protein>
<evidence type="ECO:0000256" key="16">
    <source>
        <dbReference type="PROSITE-ProRule" id="PRU00110"/>
    </source>
</evidence>
<feature type="modified residue" description="4-aspartylphosphate" evidence="17">
    <location>
        <position position="1078"/>
    </location>
</feature>
<dbReference type="Pfam" id="PF13426">
    <property type="entry name" value="PAS_9"/>
    <property type="match status" value="1"/>
</dbReference>
<evidence type="ECO:0000256" key="8">
    <source>
        <dbReference type="ARBA" id="ARBA00022741"/>
    </source>
</evidence>
<evidence type="ECO:0000256" key="15">
    <source>
        <dbReference type="ARBA" id="ARBA00068150"/>
    </source>
</evidence>
<dbReference type="PROSITE" id="PS50109">
    <property type="entry name" value="HIS_KIN"/>
    <property type="match status" value="1"/>
</dbReference>
<dbReference type="EMBL" id="JXDG01000058">
    <property type="protein sequence ID" value="KIH81886.1"/>
    <property type="molecule type" value="Genomic_DNA"/>
</dbReference>
<dbReference type="InterPro" id="IPR013655">
    <property type="entry name" value="PAS_fold_3"/>
</dbReference>
<dbReference type="Pfam" id="PF00989">
    <property type="entry name" value="PAS"/>
    <property type="match status" value="1"/>
</dbReference>
<dbReference type="GO" id="GO:0005886">
    <property type="term" value="C:plasma membrane"/>
    <property type="evidence" value="ECO:0007669"/>
    <property type="project" value="UniProtKB-SubCell"/>
</dbReference>
<dbReference type="InterPro" id="IPR005467">
    <property type="entry name" value="His_kinase_dom"/>
</dbReference>
<feature type="domain" description="Response regulatory" evidence="19">
    <location>
        <begin position="1171"/>
        <end position="1289"/>
    </location>
</feature>
<dbReference type="InterPro" id="IPR000700">
    <property type="entry name" value="PAS-assoc_C"/>
</dbReference>